<keyword evidence="3" id="KW-0812">Transmembrane</keyword>
<dbReference type="Gene3D" id="1.20.1600.10">
    <property type="entry name" value="Outer membrane efflux proteins (OEP)"/>
    <property type="match status" value="1"/>
</dbReference>
<keyword evidence="7" id="KW-1185">Reference proteome</keyword>
<gene>
    <name evidence="6" type="ORF">K227x_01480</name>
</gene>
<dbReference type="GO" id="GO:1990281">
    <property type="term" value="C:efflux pump complex"/>
    <property type="evidence" value="ECO:0007669"/>
    <property type="project" value="TreeGrafter"/>
</dbReference>
<keyword evidence="2" id="KW-1134">Transmembrane beta strand</keyword>
<dbReference type="KEGG" id="rlc:K227x_01480"/>
<evidence type="ECO:0000256" key="2">
    <source>
        <dbReference type="ARBA" id="ARBA00022452"/>
    </source>
</evidence>
<evidence type="ECO:0000256" key="5">
    <source>
        <dbReference type="ARBA" id="ARBA00023237"/>
    </source>
</evidence>
<dbReference type="EMBL" id="CP036525">
    <property type="protein sequence ID" value="QDT01780.1"/>
    <property type="molecule type" value="Genomic_DNA"/>
</dbReference>
<evidence type="ECO:0000256" key="4">
    <source>
        <dbReference type="ARBA" id="ARBA00023136"/>
    </source>
</evidence>
<accession>A0A517N3Q4</accession>
<evidence type="ECO:0000256" key="1">
    <source>
        <dbReference type="ARBA" id="ARBA00004442"/>
    </source>
</evidence>
<name>A0A517N3Q4_9BACT</name>
<dbReference type="Proteomes" id="UP000318538">
    <property type="component" value="Chromosome"/>
</dbReference>
<dbReference type="GO" id="GO:0015288">
    <property type="term" value="F:porin activity"/>
    <property type="evidence" value="ECO:0007669"/>
    <property type="project" value="TreeGrafter"/>
</dbReference>
<dbReference type="AlphaFoldDB" id="A0A517N3Q4"/>
<proteinExistence type="predicted"/>
<evidence type="ECO:0000256" key="3">
    <source>
        <dbReference type="ARBA" id="ARBA00022692"/>
    </source>
</evidence>
<dbReference type="GO" id="GO:0015562">
    <property type="term" value="F:efflux transmembrane transporter activity"/>
    <property type="evidence" value="ECO:0007669"/>
    <property type="project" value="InterPro"/>
</dbReference>
<keyword evidence="4" id="KW-0472">Membrane</keyword>
<dbReference type="PANTHER" id="PTHR30026">
    <property type="entry name" value="OUTER MEMBRANE PROTEIN TOLC"/>
    <property type="match status" value="1"/>
</dbReference>
<dbReference type="SUPFAM" id="SSF56954">
    <property type="entry name" value="Outer membrane efflux proteins (OEP)"/>
    <property type="match status" value="1"/>
</dbReference>
<comment type="subcellular location">
    <subcellularLocation>
        <location evidence="1">Cell outer membrane</location>
    </subcellularLocation>
</comment>
<evidence type="ECO:0000313" key="6">
    <source>
        <dbReference type="EMBL" id="QDT01780.1"/>
    </source>
</evidence>
<reference evidence="6 7" key="1">
    <citation type="submission" date="2019-02" db="EMBL/GenBank/DDBJ databases">
        <title>Deep-cultivation of Planctomycetes and their phenomic and genomic characterization uncovers novel biology.</title>
        <authorList>
            <person name="Wiegand S."/>
            <person name="Jogler M."/>
            <person name="Boedeker C."/>
            <person name="Pinto D."/>
            <person name="Vollmers J."/>
            <person name="Rivas-Marin E."/>
            <person name="Kohn T."/>
            <person name="Peeters S.H."/>
            <person name="Heuer A."/>
            <person name="Rast P."/>
            <person name="Oberbeckmann S."/>
            <person name="Bunk B."/>
            <person name="Jeske O."/>
            <person name="Meyerdierks A."/>
            <person name="Storesund J.E."/>
            <person name="Kallscheuer N."/>
            <person name="Luecker S."/>
            <person name="Lage O.M."/>
            <person name="Pohl T."/>
            <person name="Merkel B.J."/>
            <person name="Hornburger P."/>
            <person name="Mueller R.-W."/>
            <person name="Bruemmer F."/>
            <person name="Labrenz M."/>
            <person name="Spormann A.M."/>
            <person name="Op den Camp H."/>
            <person name="Overmann J."/>
            <person name="Amann R."/>
            <person name="Jetten M.S.M."/>
            <person name="Mascher T."/>
            <person name="Medema M.H."/>
            <person name="Devos D.P."/>
            <person name="Kaster A.-K."/>
            <person name="Ovreas L."/>
            <person name="Rohde M."/>
            <person name="Galperin M.Y."/>
            <person name="Jogler C."/>
        </authorList>
    </citation>
    <scope>NUCLEOTIDE SEQUENCE [LARGE SCALE GENOMIC DNA]</scope>
    <source>
        <strain evidence="6 7">K22_7</strain>
    </source>
</reference>
<dbReference type="OrthoDB" id="229865at2"/>
<keyword evidence="5" id="KW-0998">Cell outer membrane</keyword>
<protein>
    <submittedName>
        <fullName evidence="6">Outer membrane channel protein</fullName>
    </submittedName>
</protein>
<dbReference type="GO" id="GO:0009279">
    <property type="term" value="C:cell outer membrane"/>
    <property type="evidence" value="ECO:0007669"/>
    <property type="project" value="UniProtKB-SubCell"/>
</dbReference>
<dbReference type="InterPro" id="IPR051906">
    <property type="entry name" value="TolC-like"/>
</dbReference>
<sequence>MMPPPTDRRHWPSISLAQMGLVVGAAIAIGGCANHRAATQATPPDTVATANDEAARNPLAGKFKTIFQLVSTTRQPNHDAMLSAAPSAQESPNSTTRWFDAPGSIDSGMIEIPPELPEPDAAAATQYAPAMLEQFGEPMAVDPGTLPSLRPRTASSAPDRFVDLTEQEMLTLALNNSPVLRPLGIRVLDNPAAVTTVYDSAIAATDPFFGPSAALAEFDTRLSARLNSQNNDRVFNNSTLGGDVQELTQDASTLTTGIQKRWTSGGTFDFNTTHGYDNNNRAGNIFRNYWETEYEAGVRQPLLQGAGRTFNLIAGPNARPGFNFSNGILIARLNNRVTDAEFDIELRQFAENLYAVYWDLKRQYRNYESVLEAEQLAYRTWQSVLAKSRAKVGGGEANKEAQARAKYYSYRRQAQVALGGDGSQDGLYVIERRLRMLIGLPIVDDELLRPIDPTVSAPITFDYDALVTRAMTHRTELMAQSLRVQKQEMQLIAAKNFLLPQLDLIGRYRLRGFGDDLTGNGGRFASAYKDFFSGDHQEFEFGVEMGVTAGRRQAHAAVRNASMQIRRQRSILTEQQRSVRHQVSDAYAAVESSYAAMESSVAQAEASRTRLKSSEALFEADQIQIEFLLDAQEELLRAETQLASDQSRYAMSLVEINASTGSLLDDLGIHTYRDDCQTNPTFLTTDMPDAVANPIPFD</sequence>
<organism evidence="6 7">
    <name type="scientific">Rubripirellula lacrimiformis</name>
    <dbReference type="NCBI Taxonomy" id="1930273"/>
    <lineage>
        <taxon>Bacteria</taxon>
        <taxon>Pseudomonadati</taxon>
        <taxon>Planctomycetota</taxon>
        <taxon>Planctomycetia</taxon>
        <taxon>Pirellulales</taxon>
        <taxon>Pirellulaceae</taxon>
        <taxon>Rubripirellula</taxon>
    </lineage>
</organism>
<evidence type="ECO:0000313" key="7">
    <source>
        <dbReference type="Proteomes" id="UP000318538"/>
    </source>
</evidence>
<dbReference type="PANTHER" id="PTHR30026:SF23">
    <property type="entry name" value="TO APRF-PUTATIVE OUTER MEMBRANE EFFLUX PROTEIN OR SECRETED ALKALINE PHOSPHATASE-RELATED"/>
    <property type="match status" value="1"/>
</dbReference>